<protein>
    <submittedName>
        <fullName evidence="2">Uncharacterized protein</fullName>
    </submittedName>
</protein>
<proteinExistence type="predicted"/>
<organism evidence="2 3">
    <name type="scientific">Halovulum marinum</name>
    <dbReference type="NCBI Taxonomy" id="2662447"/>
    <lineage>
        <taxon>Bacteria</taxon>
        <taxon>Pseudomonadati</taxon>
        <taxon>Pseudomonadota</taxon>
        <taxon>Alphaproteobacteria</taxon>
        <taxon>Rhodobacterales</taxon>
        <taxon>Paracoccaceae</taxon>
        <taxon>Halovulum</taxon>
    </lineage>
</organism>
<evidence type="ECO:0000313" key="3">
    <source>
        <dbReference type="Proteomes" id="UP000474957"/>
    </source>
</evidence>
<sequence>MIDWLAANSTLVNILLNGAMTLIWLIYLHLLLSSTRRSRRTNIFVNRSADRGDKAECVVTNMGAEPIYLIDVIAELIIDGKNYSTVVTDREELDVDDVTNMLERSNQVALDRGESRAIGNFRNLVWRAIKHLDLRDCEDRITDLRLIVVVAGHENRIAAAEKEYYVVSQGDGGHSYVPQGLMTRQLHSARTRRRIQKLMEENLRLESEEARRQAGQTRLAA</sequence>
<dbReference type="AlphaFoldDB" id="A0A6L5YUU7"/>
<evidence type="ECO:0000313" key="2">
    <source>
        <dbReference type="EMBL" id="MSU88058.1"/>
    </source>
</evidence>
<keyword evidence="1" id="KW-1133">Transmembrane helix</keyword>
<dbReference type="Proteomes" id="UP000474957">
    <property type="component" value="Unassembled WGS sequence"/>
</dbReference>
<reference evidence="2 3" key="1">
    <citation type="submission" date="2019-10" db="EMBL/GenBank/DDBJ databases">
        <title>Cognatihalovulum marinum gen. nov. sp. nov., a new member of the family Rhodobacteraceae isolated from deep seawater of the Northwest Indian Ocean.</title>
        <authorList>
            <person name="Ruan C."/>
            <person name="Wang J."/>
            <person name="Zheng X."/>
            <person name="Song L."/>
            <person name="Zhu Y."/>
            <person name="Huang Y."/>
            <person name="Lu Z."/>
            <person name="Du W."/>
            <person name="Huang L."/>
            <person name="Dai X."/>
        </authorList>
    </citation>
    <scope>NUCLEOTIDE SEQUENCE [LARGE SCALE GENOMIC DNA]</scope>
    <source>
        <strain evidence="2 3">2CG4</strain>
    </source>
</reference>
<evidence type="ECO:0000256" key="1">
    <source>
        <dbReference type="SAM" id="Phobius"/>
    </source>
</evidence>
<keyword evidence="1" id="KW-0812">Transmembrane</keyword>
<keyword evidence="3" id="KW-1185">Reference proteome</keyword>
<dbReference type="EMBL" id="WIND01000001">
    <property type="protein sequence ID" value="MSU88058.1"/>
    <property type="molecule type" value="Genomic_DNA"/>
</dbReference>
<feature type="transmembrane region" description="Helical" evidence="1">
    <location>
        <begin position="12"/>
        <end position="32"/>
    </location>
</feature>
<accession>A0A6L5YUU7</accession>
<comment type="caution">
    <text evidence="2">The sequence shown here is derived from an EMBL/GenBank/DDBJ whole genome shotgun (WGS) entry which is preliminary data.</text>
</comment>
<gene>
    <name evidence="2" type="ORF">GE300_00325</name>
</gene>
<name>A0A6L5YUU7_9RHOB</name>
<keyword evidence="1" id="KW-0472">Membrane</keyword>
<dbReference type="RefSeq" id="WP_154443788.1">
    <property type="nucleotide sequence ID" value="NZ_WIND01000001.1"/>
</dbReference>